<dbReference type="AlphaFoldDB" id="A0A150Q7W1"/>
<feature type="region of interest" description="Disordered" evidence="1">
    <location>
        <begin position="1"/>
        <end position="24"/>
    </location>
</feature>
<gene>
    <name evidence="2" type="ORF">BE15_43910</name>
</gene>
<dbReference type="AntiFam" id="ANF00095">
    <property type="entry name" value="Shadow ORF (opposite ABC transporters)"/>
</dbReference>
<reference evidence="2 3" key="1">
    <citation type="submission" date="2014-02" db="EMBL/GenBank/DDBJ databases">
        <title>The small core and large imbalanced accessory genome model reveals a collaborative survival strategy of Sorangium cellulosum strains in nature.</title>
        <authorList>
            <person name="Han K."/>
            <person name="Peng R."/>
            <person name="Blom J."/>
            <person name="Li Y.-Z."/>
        </authorList>
    </citation>
    <scope>NUCLEOTIDE SEQUENCE [LARGE SCALE GENOMIC DNA]</scope>
    <source>
        <strain evidence="2 3">So0008-312</strain>
    </source>
</reference>
<name>A0A150Q7W1_SORCE</name>
<accession>A0A150Q7W1</accession>
<protein>
    <submittedName>
        <fullName evidence="2">Uncharacterized protein</fullName>
    </submittedName>
</protein>
<comment type="caution">
    <text evidence="2">The sequence shown here is derived from an EMBL/GenBank/DDBJ whole genome shotgun (WGS) entry which is preliminary data.</text>
</comment>
<evidence type="ECO:0000313" key="3">
    <source>
        <dbReference type="Proteomes" id="UP000075260"/>
    </source>
</evidence>
<dbReference type="EMBL" id="JEMA01000947">
    <property type="protein sequence ID" value="KYF64012.1"/>
    <property type="molecule type" value="Genomic_DNA"/>
</dbReference>
<feature type="region of interest" description="Disordered" evidence="1">
    <location>
        <begin position="117"/>
        <end position="192"/>
    </location>
</feature>
<feature type="compositionally biased region" description="Basic and acidic residues" evidence="1">
    <location>
        <begin position="122"/>
        <end position="155"/>
    </location>
</feature>
<evidence type="ECO:0000256" key="1">
    <source>
        <dbReference type="SAM" id="MobiDB-lite"/>
    </source>
</evidence>
<sequence length="192" mass="21105">MPDVERRGRLVEQEDPGLRRDRAREEHALPLALRERGERAGGERRCVRQPQRAIDGFVVACRSAHAPEMVRVPALRHDARDSERRAELGLLRDVRGEARSLVRAELARIVPVQPDVALGGHDAGERLEEGGFARPVRAEHGEHASEGRRERHAVDDDPPPATHAQPGDADGLSHAPPPAASARAARGRPARR</sequence>
<organism evidence="2 3">
    <name type="scientific">Sorangium cellulosum</name>
    <name type="common">Polyangium cellulosum</name>
    <dbReference type="NCBI Taxonomy" id="56"/>
    <lineage>
        <taxon>Bacteria</taxon>
        <taxon>Pseudomonadati</taxon>
        <taxon>Myxococcota</taxon>
        <taxon>Polyangia</taxon>
        <taxon>Polyangiales</taxon>
        <taxon>Polyangiaceae</taxon>
        <taxon>Sorangium</taxon>
    </lineage>
</organism>
<proteinExistence type="predicted"/>
<evidence type="ECO:0000313" key="2">
    <source>
        <dbReference type="EMBL" id="KYF64012.1"/>
    </source>
</evidence>
<dbReference type="Proteomes" id="UP000075260">
    <property type="component" value="Unassembled WGS sequence"/>
</dbReference>